<reference evidence="5" key="1">
    <citation type="submission" date="2020-02" db="EMBL/GenBank/DDBJ databases">
        <authorList>
            <person name="Enbody D E."/>
            <person name="Pettersson E M."/>
        </authorList>
    </citation>
    <scope>NUCLEOTIDE SEQUENCE [LARGE SCALE GENOMIC DNA]</scope>
</reference>
<dbReference type="AlphaFoldDB" id="A0A8C3N8R6"/>
<dbReference type="CDD" id="cd00213">
    <property type="entry name" value="S-100"/>
    <property type="match status" value="1"/>
</dbReference>
<dbReference type="GO" id="GO:0005737">
    <property type="term" value="C:cytoplasm"/>
    <property type="evidence" value="ECO:0007669"/>
    <property type="project" value="TreeGrafter"/>
</dbReference>
<comment type="similarity">
    <text evidence="1">Belongs to the S-100 family.</text>
</comment>
<dbReference type="PROSITE" id="PS50222">
    <property type="entry name" value="EF_HAND_2"/>
    <property type="match status" value="1"/>
</dbReference>
<keyword evidence="6" id="KW-1185">Reference proteome</keyword>
<dbReference type="InterPro" id="IPR001751">
    <property type="entry name" value="S100/CaBP7/8-like_CS"/>
</dbReference>
<evidence type="ECO:0000313" key="5">
    <source>
        <dbReference type="Ensembl" id="ENSCPVP00000017538.1"/>
    </source>
</evidence>
<evidence type="ECO:0000256" key="2">
    <source>
        <dbReference type="ARBA" id="ARBA00022723"/>
    </source>
</evidence>
<dbReference type="GO" id="GO:0048306">
    <property type="term" value="F:calcium-dependent protein binding"/>
    <property type="evidence" value="ECO:0007669"/>
    <property type="project" value="TreeGrafter"/>
</dbReference>
<dbReference type="GO" id="GO:0005509">
    <property type="term" value="F:calcium ion binding"/>
    <property type="evidence" value="ECO:0007669"/>
    <property type="project" value="InterPro"/>
</dbReference>
<organism evidence="5 6">
    <name type="scientific">Geospiza parvula</name>
    <name type="common">Small tree-finch</name>
    <name type="synonym">Camarhynchus parvulus</name>
    <dbReference type="NCBI Taxonomy" id="87175"/>
    <lineage>
        <taxon>Eukaryota</taxon>
        <taxon>Metazoa</taxon>
        <taxon>Chordata</taxon>
        <taxon>Craniata</taxon>
        <taxon>Vertebrata</taxon>
        <taxon>Euteleostomi</taxon>
        <taxon>Archelosauria</taxon>
        <taxon>Archosauria</taxon>
        <taxon>Dinosauria</taxon>
        <taxon>Saurischia</taxon>
        <taxon>Theropoda</taxon>
        <taxon>Coelurosauria</taxon>
        <taxon>Aves</taxon>
        <taxon>Neognathae</taxon>
        <taxon>Neoaves</taxon>
        <taxon>Telluraves</taxon>
        <taxon>Australaves</taxon>
        <taxon>Passeriformes</taxon>
        <taxon>Thraupidae</taxon>
        <taxon>Camarhynchus</taxon>
    </lineage>
</organism>
<dbReference type="InterPro" id="IPR011992">
    <property type="entry name" value="EF-hand-dom_pair"/>
</dbReference>
<evidence type="ECO:0000313" key="6">
    <source>
        <dbReference type="Proteomes" id="UP000694382"/>
    </source>
</evidence>
<dbReference type="Proteomes" id="UP000694382">
    <property type="component" value="Chromosome 4"/>
</dbReference>
<dbReference type="Ensembl" id="ENSCPVT00000018321.2">
    <property type="protein sequence ID" value="ENSCPVP00000017538.1"/>
    <property type="gene ID" value="ENSCPVG00000012839.2"/>
</dbReference>
<dbReference type="SUPFAM" id="SSF47473">
    <property type="entry name" value="EF-hand"/>
    <property type="match status" value="1"/>
</dbReference>
<dbReference type="PANTHER" id="PTHR11639">
    <property type="entry name" value="S100 CALCIUM-BINDING PROTEIN"/>
    <property type="match status" value="1"/>
</dbReference>
<dbReference type="GO" id="GO:0046914">
    <property type="term" value="F:transition metal ion binding"/>
    <property type="evidence" value="ECO:0007669"/>
    <property type="project" value="InterPro"/>
</dbReference>
<dbReference type="PROSITE" id="PS00303">
    <property type="entry name" value="S100_CABP"/>
    <property type="match status" value="1"/>
</dbReference>
<name>A0A8C3N8R6_GEOPR</name>
<evidence type="ECO:0000256" key="1">
    <source>
        <dbReference type="ARBA" id="ARBA00007323"/>
    </source>
</evidence>
<dbReference type="Pfam" id="PF01023">
    <property type="entry name" value="S_100"/>
    <property type="match status" value="1"/>
</dbReference>
<dbReference type="PANTHER" id="PTHR11639:SF139">
    <property type="entry name" value="PROTEIN S100-P"/>
    <property type="match status" value="1"/>
</dbReference>
<keyword evidence="2" id="KW-0479">Metal-binding</keyword>
<keyword evidence="4" id="KW-0106">Calcium</keyword>
<accession>A0A8C3N8R6</accession>
<reference evidence="5" key="2">
    <citation type="submission" date="2025-08" db="UniProtKB">
        <authorList>
            <consortium name="Ensembl"/>
        </authorList>
    </citation>
    <scope>IDENTIFICATION</scope>
</reference>
<proteinExistence type="inferred from homology"/>
<dbReference type="SMART" id="SM01394">
    <property type="entry name" value="S_100"/>
    <property type="match status" value="1"/>
</dbReference>
<reference evidence="5" key="3">
    <citation type="submission" date="2025-09" db="UniProtKB">
        <authorList>
            <consortium name="Ensembl"/>
        </authorList>
    </citation>
    <scope>IDENTIFICATION</scope>
</reference>
<sequence>MDSCPLGLETAMGMIIAVFDQYARTDGNRQTLSKAELKTLLEKELPNFLASGKDKNAIDKVFKNLDENGDSQVDFKEFVIFVAALTGCCHKYFEQNAAK</sequence>
<evidence type="ECO:0000256" key="4">
    <source>
        <dbReference type="ARBA" id="ARBA00022837"/>
    </source>
</evidence>
<dbReference type="SMART" id="SM00054">
    <property type="entry name" value="EFh"/>
    <property type="match status" value="1"/>
</dbReference>
<dbReference type="InterPro" id="IPR002048">
    <property type="entry name" value="EF_hand_dom"/>
</dbReference>
<dbReference type="InterPro" id="IPR034325">
    <property type="entry name" value="S-100_dom"/>
</dbReference>
<dbReference type="InterPro" id="IPR013787">
    <property type="entry name" value="S100_Ca-bd_sub"/>
</dbReference>
<dbReference type="FunFam" id="1.10.238.10:FF:000044">
    <property type="entry name" value="Protein S100"/>
    <property type="match status" value="1"/>
</dbReference>
<dbReference type="Gene3D" id="1.10.238.10">
    <property type="entry name" value="EF-hand"/>
    <property type="match status" value="1"/>
</dbReference>
<gene>
    <name evidence="5" type="primary">S100P</name>
</gene>
<dbReference type="GO" id="GO:0043542">
    <property type="term" value="P:endothelial cell migration"/>
    <property type="evidence" value="ECO:0007669"/>
    <property type="project" value="TreeGrafter"/>
</dbReference>
<protein>
    <submittedName>
        <fullName evidence="5">S100 calcium binding protein P</fullName>
    </submittedName>
</protein>
<keyword evidence="3" id="KW-0677">Repeat</keyword>
<dbReference type="GO" id="GO:0070062">
    <property type="term" value="C:extracellular exosome"/>
    <property type="evidence" value="ECO:0007669"/>
    <property type="project" value="TreeGrafter"/>
</dbReference>
<evidence type="ECO:0000256" key="3">
    <source>
        <dbReference type="ARBA" id="ARBA00022737"/>
    </source>
</evidence>